<sequence>MATPPRDEEPEKTGKPNKGKFFFTDVGDSDEDEMQGFLVLKKAIYDDTQQEDIIDQTIRQELEKSQNSSLGASDHARTGLQSPDEEFSELFVSPNEECQVDNSPSEPQLHVEADPISDDDFMIIDATEASADAQERWAVPRHFHADLTNVKQEPQTETKLPESPQVKRSTSEEISIAAVPRHNQDEAEIEKLNKERAELADKALRGALSPEELSQLLQITAQLNGAKGSNIPHQADDAKQPINEKAKKPRKVTTKEEYWAKQAENERKKKQELRENGRKRTGKSKTAQTKKAKTSVTSAKPQGDGASSDEDDQEAIGEIERQIAEMLRPLDAILERSQQGDLPAEPDIRATRKEDQLRQMRNAAPEYFEKELLEKQEKELRDSTKAWGPWGVRPKNGKWEVRRVLINPLHNHQIVVGAWMMGRELKNTPRLPRGGILADAMGLGKTIETLSCISGNPSSDRLKDKGQGATLVVCPSQQMIGVWMSEVNKHCGKRFARDMVQYKRQNKMSIDLLGSFNIVLATYHQVRASIPSIKEQQEMQKELLDTEKYNEWLAENTGDLHRIKWYRVVLDEAHSIKNHLTHEFFSYLKFIRCHGIDNFNDYVKEYHNGKAARTKHCRLIHQIMYRRMMERCFRRRINRDLQEGDGYAEKQVRSYLTILLRLRQAATHPFLLESMMNEYFTLRDLRLTKEKLAELKGKKTIYEQIGSWNQRHEMSNERIKKVLIASAKQREKQRRKEARFTSYGTFEEDDEEAFIDEDSGSNASQKKPGRRSTKNAKDTNDDSDEVDSLDDTDEDSDGMVPEEYLRAADPTPASKPVRPEVPPLDPFGRSDFGLHFDMDKQIEYLERMEEIAEASCTVCKVNPPVNPVKGQCGCIFCTQCLIVHTTTKGRICPSCRKVVGIPKSLEAFHSGDSDDESDPAPEVKRRQKINDKDYDYGFDHNGFQHYEDDRKGKRPIRFLQISDKKTNAPVTPSGKMAALKETILRWQAEAPQDKIIVFSQFNVVMKIIGRMLEGEEIPYAYLSGKQTTEQREKSVKDFQEGDVVKVLIVSLRAGGQCLNLTRGNRVILMELWWNHAVEQQAFSRVFRIGQIKETHFVRFIVDTPIEKRMLAMQVNKILRIDAALQDEGVRTPKVGLEDIARLLGKVVHRNGVMQVVADYSDNEDDEDDLDMPGSRAARRAAAEEEDLSDFVVHDDEVEFEVNDDDVIGLSDDEDGSGGSDKE</sequence>
<dbReference type="GO" id="GO:0008270">
    <property type="term" value="F:zinc ion binding"/>
    <property type="evidence" value="ECO:0007669"/>
    <property type="project" value="UniProtKB-KW"/>
</dbReference>
<dbReference type="PROSITE" id="PS50089">
    <property type="entry name" value="ZF_RING_2"/>
    <property type="match status" value="1"/>
</dbReference>
<feature type="compositionally biased region" description="Basic and acidic residues" evidence="7">
    <location>
        <begin position="234"/>
        <end position="246"/>
    </location>
</feature>
<evidence type="ECO:0000313" key="11">
    <source>
        <dbReference type="Proteomes" id="UP000613401"/>
    </source>
</evidence>
<feature type="region of interest" description="Disordered" evidence="7">
    <location>
        <begin position="149"/>
        <end position="186"/>
    </location>
</feature>
<dbReference type="InterPro" id="IPR050628">
    <property type="entry name" value="SNF2_RAD54_helicase_TF"/>
</dbReference>
<feature type="region of interest" description="Disordered" evidence="7">
    <location>
        <begin position="227"/>
        <end position="314"/>
    </location>
</feature>
<feature type="domain" description="Helicase C-terminal" evidence="9">
    <location>
        <begin position="978"/>
        <end position="1128"/>
    </location>
</feature>
<feature type="region of interest" description="Disordered" evidence="7">
    <location>
        <begin position="58"/>
        <end position="117"/>
    </location>
</feature>
<proteinExistence type="inferred from homology"/>
<dbReference type="Gene3D" id="3.40.50.300">
    <property type="entry name" value="P-loop containing nucleotide triphosphate hydrolases"/>
    <property type="match status" value="1"/>
</dbReference>
<name>A0A8H4C5L9_COLGL</name>
<dbReference type="GO" id="GO:0006281">
    <property type="term" value="P:DNA repair"/>
    <property type="evidence" value="ECO:0007669"/>
    <property type="project" value="TreeGrafter"/>
</dbReference>
<dbReference type="InterPro" id="IPR001650">
    <property type="entry name" value="Helicase_C-like"/>
</dbReference>
<dbReference type="RefSeq" id="XP_045256722.1">
    <property type="nucleotide sequence ID" value="XM_045408515.1"/>
</dbReference>
<evidence type="ECO:0000256" key="2">
    <source>
        <dbReference type="ARBA" id="ARBA00022741"/>
    </source>
</evidence>
<keyword evidence="5" id="KW-0067">ATP-binding</keyword>
<dbReference type="InterPro" id="IPR001841">
    <property type="entry name" value="Znf_RING"/>
</dbReference>
<evidence type="ECO:0000256" key="6">
    <source>
        <dbReference type="PROSITE-ProRule" id="PRU00175"/>
    </source>
</evidence>
<feature type="compositionally biased region" description="Acidic residues" evidence="7">
    <location>
        <begin position="1160"/>
        <end position="1170"/>
    </location>
</feature>
<dbReference type="SMART" id="SM00490">
    <property type="entry name" value="HELICc"/>
    <property type="match status" value="1"/>
</dbReference>
<keyword evidence="11" id="KW-1185">Reference proteome</keyword>
<dbReference type="InterPro" id="IPR027417">
    <property type="entry name" value="P-loop_NTPase"/>
</dbReference>
<dbReference type="GO" id="GO:0005524">
    <property type="term" value="F:ATP binding"/>
    <property type="evidence" value="ECO:0007669"/>
    <property type="project" value="UniProtKB-KW"/>
</dbReference>
<dbReference type="GO" id="GO:0005634">
    <property type="term" value="C:nucleus"/>
    <property type="evidence" value="ECO:0007669"/>
    <property type="project" value="TreeGrafter"/>
</dbReference>
<feature type="compositionally biased region" description="Basic residues" evidence="7">
    <location>
        <begin position="279"/>
        <end position="293"/>
    </location>
</feature>
<feature type="region of interest" description="Disordered" evidence="7">
    <location>
        <begin position="1202"/>
        <end position="1222"/>
    </location>
</feature>
<dbReference type="AlphaFoldDB" id="A0A8H4C5L9"/>
<gene>
    <name evidence="10" type="ORF">GCG54_00008550</name>
</gene>
<feature type="region of interest" description="Disordered" evidence="7">
    <location>
        <begin position="907"/>
        <end position="926"/>
    </location>
</feature>
<evidence type="ECO:0000256" key="1">
    <source>
        <dbReference type="ARBA" id="ARBA00007025"/>
    </source>
</evidence>
<dbReference type="SUPFAM" id="SSF57850">
    <property type="entry name" value="RING/U-box"/>
    <property type="match status" value="1"/>
</dbReference>
<dbReference type="InterPro" id="IPR049730">
    <property type="entry name" value="SNF2/RAD54-like_C"/>
</dbReference>
<dbReference type="Gene3D" id="3.30.40.10">
    <property type="entry name" value="Zinc/RING finger domain, C3HC4 (zinc finger)"/>
    <property type="match status" value="1"/>
</dbReference>
<evidence type="ECO:0000259" key="9">
    <source>
        <dbReference type="PROSITE" id="PS51194"/>
    </source>
</evidence>
<reference evidence="10" key="1">
    <citation type="journal article" date="2020" name="Phytopathology">
        <title>Genome sequence and comparative analysis of Colletotrichum gloeosporioides isolated from Liriodendron leaves.</title>
        <authorList>
            <person name="Fu F.F."/>
            <person name="Hao Z."/>
            <person name="Wang P."/>
            <person name="Lu Y."/>
            <person name="Xue L.J."/>
            <person name="Wei G."/>
            <person name="Tian Y."/>
            <person name="Baishi H."/>
            <person name="Xu H."/>
            <person name="Shi J."/>
            <person name="Cheng T."/>
            <person name="Wang G."/>
            <person name="Yi Y."/>
            <person name="Chen J."/>
        </authorList>
    </citation>
    <scope>NUCLEOTIDE SEQUENCE</scope>
    <source>
        <strain evidence="10">Lc1</strain>
    </source>
</reference>
<dbReference type="Pfam" id="PF00271">
    <property type="entry name" value="Helicase_C"/>
    <property type="match status" value="1"/>
</dbReference>
<dbReference type="CDD" id="cd18008">
    <property type="entry name" value="DEXDc_SHPRH-like"/>
    <property type="match status" value="1"/>
</dbReference>
<reference evidence="10" key="2">
    <citation type="submission" date="2020-03" db="EMBL/GenBank/DDBJ databases">
        <authorList>
            <person name="Fu F.-F."/>
            <person name="Chen J."/>
        </authorList>
    </citation>
    <scope>NUCLEOTIDE SEQUENCE</scope>
    <source>
        <strain evidence="10">Lc1</strain>
    </source>
</reference>
<keyword evidence="6" id="KW-0863">Zinc-finger</keyword>
<dbReference type="GeneID" id="69015691"/>
<evidence type="ECO:0000313" key="10">
    <source>
        <dbReference type="EMBL" id="KAF3797558.1"/>
    </source>
</evidence>
<dbReference type="InterPro" id="IPR014001">
    <property type="entry name" value="Helicase_ATP-bd"/>
</dbReference>
<evidence type="ECO:0000259" key="8">
    <source>
        <dbReference type="PROSITE" id="PS50089"/>
    </source>
</evidence>
<evidence type="ECO:0000256" key="5">
    <source>
        <dbReference type="ARBA" id="ARBA00022840"/>
    </source>
</evidence>
<dbReference type="GO" id="GO:0004386">
    <property type="term" value="F:helicase activity"/>
    <property type="evidence" value="ECO:0007669"/>
    <property type="project" value="UniProtKB-KW"/>
</dbReference>
<evidence type="ECO:0000256" key="3">
    <source>
        <dbReference type="ARBA" id="ARBA00022801"/>
    </source>
</evidence>
<dbReference type="InterPro" id="IPR013083">
    <property type="entry name" value="Znf_RING/FYVE/PHD"/>
</dbReference>
<evidence type="ECO:0000256" key="7">
    <source>
        <dbReference type="SAM" id="MobiDB-lite"/>
    </source>
</evidence>
<dbReference type="SUPFAM" id="SSF52540">
    <property type="entry name" value="P-loop containing nucleoside triphosphate hydrolases"/>
    <property type="match status" value="2"/>
</dbReference>
<dbReference type="Proteomes" id="UP000613401">
    <property type="component" value="Unassembled WGS sequence"/>
</dbReference>
<dbReference type="Pfam" id="PF00176">
    <property type="entry name" value="SNF2-rel_dom"/>
    <property type="match status" value="1"/>
</dbReference>
<dbReference type="Gene3D" id="3.40.50.10810">
    <property type="entry name" value="Tandem AAA-ATPase domain"/>
    <property type="match status" value="1"/>
</dbReference>
<dbReference type="SMART" id="SM00487">
    <property type="entry name" value="DEXDc"/>
    <property type="match status" value="1"/>
</dbReference>
<feature type="compositionally biased region" description="Acidic residues" evidence="7">
    <location>
        <begin position="781"/>
        <end position="797"/>
    </location>
</feature>
<feature type="compositionally biased region" description="Acidic residues" evidence="7">
    <location>
        <begin position="1202"/>
        <end position="1215"/>
    </location>
</feature>
<keyword evidence="6" id="KW-0862">Zinc</keyword>
<accession>A0A8H4C5L9</accession>
<dbReference type="EMBL" id="WVTB01000113">
    <property type="protein sequence ID" value="KAF3797558.1"/>
    <property type="molecule type" value="Genomic_DNA"/>
</dbReference>
<dbReference type="GO" id="GO:0008094">
    <property type="term" value="F:ATP-dependent activity, acting on DNA"/>
    <property type="evidence" value="ECO:0007669"/>
    <property type="project" value="TreeGrafter"/>
</dbReference>
<dbReference type="PROSITE" id="PS51194">
    <property type="entry name" value="HELICASE_CTER"/>
    <property type="match status" value="1"/>
</dbReference>
<dbReference type="InterPro" id="IPR038718">
    <property type="entry name" value="SNF2-like_sf"/>
</dbReference>
<evidence type="ECO:0000256" key="4">
    <source>
        <dbReference type="ARBA" id="ARBA00022806"/>
    </source>
</evidence>
<keyword evidence="3" id="KW-0378">Hydrolase</keyword>
<dbReference type="GO" id="GO:0016787">
    <property type="term" value="F:hydrolase activity"/>
    <property type="evidence" value="ECO:0007669"/>
    <property type="project" value="UniProtKB-KW"/>
</dbReference>
<feature type="region of interest" description="Disordered" evidence="7">
    <location>
        <begin position="751"/>
        <end position="826"/>
    </location>
</feature>
<comment type="similarity">
    <text evidence="1">Belongs to the SNF2/RAD54 helicase family.</text>
</comment>
<feature type="region of interest" description="Disordered" evidence="7">
    <location>
        <begin position="1"/>
        <end position="27"/>
    </location>
</feature>
<organism evidence="10 11">
    <name type="scientific">Colletotrichum gloeosporioides</name>
    <name type="common">Anthracnose fungus</name>
    <name type="synonym">Glomerella cingulata</name>
    <dbReference type="NCBI Taxonomy" id="474922"/>
    <lineage>
        <taxon>Eukaryota</taxon>
        <taxon>Fungi</taxon>
        <taxon>Dikarya</taxon>
        <taxon>Ascomycota</taxon>
        <taxon>Pezizomycotina</taxon>
        <taxon>Sordariomycetes</taxon>
        <taxon>Hypocreomycetidae</taxon>
        <taxon>Glomerellales</taxon>
        <taxon>Glomerellaceae</taxon>
        <taxon>Colletotrichum</taxon>
        <taxon>Colletotrichum gloeosporioides species complex</taxon>
    </lineage>
</organism>
<dbReference type="PANTHER" id="PTHR45626">
    <property type="entry name" value="TRANSCRIPTION TERMINATION FACTOR 2-RELATED"/>
    <property type="match status" value="1"/>
</dbReference>
<keyword evidence="2" id="KW-0547">Nucleotide-binding</keyword>
<dbReference type="InterPro" id="IPR000330">
    <property type="entry name" value="SNF2_N"/>
</dbReference>
<dbReference type="CDD" id="cd18793">
    <property type="entry name" value="SF2_C_SNF"/>
    <property type="match status" value="1"/>
</dbReference>
<feature type="compositionally biased region" description="Basic and acidic residues" evidence="7">
    <location>
        <begin position="253"/>
        <end position="278"/>
    </location>
</feature>
<protein>
    <submittedName>
        <fullName evidence="10">DNA repair protein RAD5</fullName>
    </submittedName>
</protein>
<feature type="domain" description="RING-type" evidence="8">
    <location>
        <begin position="856"/>
        <end position="896"/>
    </location>
</feature>
<keyword evidence="4" id="KW-0347">Helicase</keyword>
<comment type="caution">
    <text evidence="10">The sequence shown here is derived from an EMBL/GenBank/DDBJ whole genome shotgun (WGS) entry which is preliminary data.</text>
</comment>
<feature type="compositionally biased region" description="Basic and acidic residues" evidence="7">
    <location>
        <begin position="1"/>
        <end position="14"/>
    </location>
</feature>
<dbReference type="PANTHER" id="PTHR45626:SF17">
    <property type="entry name" value="HELICASE-LIKE TRANSCRIPTION FACTOR"/>
    <property type="match status" value="1"/>
</dbReference>
<feature type="region of interest" description="Disordered" evidence="7">
    <location>
        <begin position="1158"/>
        <end position="1187"/>
    </location>
</feature>
<keyword evidence="6" id="KW-0479">Metal-binding</keyword>